<name>A0A5B7J6Z1_PORTR</name>
<organism evidence="1 2">
    <name type="scientific">Portunus trituberculatus</name>
    <name type="common">Swimming crab</name>
    <name type="synonym">Neptunus trituberculatus</name>
    <dbReference type="NCBI Taxonomy" id="210409"/>
    <lineage>
        <taxon>Eukaryota</taxon>
        <taxon>Metazoa</taxon>
        <taxon>Ecdysozoa</taxon>
        <taxon>Arthropoda</taxon>
        <taxon>Crustacea</taxon>
        <taxon>Multicrustacea</taxon>
        <taxon>Malacostraca</taxon>
        <taxon>Eumalacostraca</taxon>
        <taxon>Eucarida</taxon>
        <taxon>Decapoda</taxon>
        <taxon>Pleocyemata</taxon>
        <taxon>Brachyura</taxon>
        <taxon>Eubrachyura</taxon>
        <taxon>Portunoidea</taxon>
        <taxon>Portunidae</taxon>
        <taxon>Portuninae</taxon>
        <taxon>Portunus</taxon>
    </lineage>
</organism>
<keyword evidence="2" id="KW-1185">Reference proteome</keyword>
<gene>
    <name evidence="1" type="ORF">E2C01_084715</name>
</gene>
<proteinExistence type="predicted"/>
<evidence type="ECO:0000313" key="1">
    <source>
        <dbReference type="EMBL" id="MPC89756.1"/>
    </source>
</evidence>
<dbReference type="Proteomes" id="UP000324222">
    <property type="component" value="Unassembled WGS sequence"/>
</dbReference>
<accession>A0A5B7J6Z1</accession>
<comment type="caution">
    <text evidence="1">The sequence shown here is derived from an EMBL/GenBank/DDBJ whole genome shotgun (WGS) entry which is preliminary data.</text>
</comment>
<sequence length="100" mass="11690">MKSYGPMFRIAHDLIKAKSQWSKKQTKIETFFKPTTHLLTPHPDQHRRCQVPCHLTMYHCPAYLHHHALQIHPNPSSTYASYHQQDIDVELKSASEEADK</sequence>
<dbReference type="EMBL" id="VSRR010082051">
    <property type="protein sequence ID" value="MPC89756.1"/>
    <property type="molecule type" value="Genomic_DNA"/>
</dbReference>
<protein>
    <submittedName>
        <fullName evidence="1">Uncharacterized protein</fullName>
    </submittedName>
</protein>
<evidence type="ECO:0000313" key="2">
    <source>
        <dbReference type="Proteomes" id="UP000324222"/>
    </source>
</evidence>
<dbReference type="AlphaFoldDB" id="A0A5B7J6Z1"/>
<reference evidence="1 2" key="1">
    <citation type="submission" date="2019-05" db="EMBL/GenBank/DDBJ databases">
        <title>Another draft genome of Portunus trituberculatus and its Hox gene families provides insights of decapod evolution.</title>
        <authorList>
            <person name="Jeong J.-H."/>
            <person name="Song I."/>
            <person name="Kim S."/>
            <person name="Choi T."/>
            <person name="Kim D."/>
            <person name="Ryu S."/>
            <person name="Kim W."/>
        </authorList>
    </citation>
    <scope>NUCLEOTIDE SEQUENCE [LARGE SCALE GENOMIC DNA]</scope>
    <source>
        <tissue evidence="1">Muscle</tissue>
    </source>
</reference>